<dbReference type="SMART" id="SM01196">
    <property type="entry name" value="FERM_C"/>
    <property type="match status" value="1"/>
</dbReference>
<feature type="compositionally biased region" description="Low complexity" evidence="13">
    <location>
        <begin position="173"/>
        <end position="185"/>
    </location>
</feature>
<evidence type="ECO:0000256" key="8">
    <source>
        <dbReference type="ARBA" id="ARBA00022771"/>
    </source>
</evidence>
<dbReference type="InterPro" id="IPR018980">
    <property type="entry name" value="FERM_PH-like_C"/>
</dbReference>
<dbReference type="InterPro" id="IPR019749">
    <property type="entry name" value="Band_41_domain"/>
</dbReference>
<comment type="caution">
    <text evidence="16">The sequence shown here is derived from an EMBL/GenBank/DDBJ whole genome shotgun (WGS) entry which is preliminary data.</text>
</comment>
<dbReference type="InterPro" id="IPR029071">
    <property type="entry name" value="Ubiquitin-like_domsf"/>
</dbReference>
<dbReference type="GO" id="GO:0070161">
    <property type="term" value="C:anchoring junction"/>
    <property type="evidence" value="ECO:0007669"/>
    <property type="project" value="UniProtKB-SubCell"/>
</dbReference>
<evidence type="ECO:0000256" key="10">
    <source>
        <dbReference type="ARBA" id="ARBA00022833"/>
    </source>
</evidence>
<dbReference type="SUPFAM" id="SSF50729">
    <property type="entry name" value="PH domain-like"/>
    <property type="match status" value="1"/>
</dbReference>
<evidence type="ECO:0000313" key="16">
    <source>
        <dbReference type="EMBL" id="GFU35014.1"/>
    </source>
</evidence>
<dbReference type="PANTHER" id="PTHR23280:SF13">
    <property type="entry name" value="E3 UBIQUITIN-PROTEIN LIGASE MYLIP"/>
    <property type="match status" value="1"/>
</dbReference>
<evidence type="ECO:0000259" key="15">
    <source>
        <dbReference type="PROSITE" id="PS50089"/>
    </source>
</evidence>
<gene>
    <name evidence="16" type="primary">MYLIP</name>
    <name evidence="16" type="ORF">NPIL_633901</name>
</gene>
<protein>
    <recommendedName>
        <fullName evidence="5">RING-type E3 ubiquitin transferase</fullName>
        <ecNumber evidence="5">2.3.2.27</ecNumber>
    </recommendedName>
</protein>
<evidence type="ECO:0000256" key="3">
    <source>
        <dbReference type="ARBA" id="ARBA00004496"/>
    </source>
</evidence>
<evidence type="ECO:0000256" key="7">
    <source>
        <dbReference type="ARBA" id="ARBA00022679"/>
    </source>
</evidence>
<feature type="domain" description="RING-type" evidence="15">
    <location>
        <begin position="446"/>
        <end position="481"/>
    </location>
</feature>
<dbReference type="GO" id="GO:0008270">
    <property type="term" value="F:zinc ion binding"/>
    <property type="evidence" value="ECO:0007669"/>
    <property type="project" value="UniProtKB-KW"/>
</dbReference>
<dbReference type="InterPro" id="IPR013083">
    <property type="entry name" value="Znf_RING/FYVE/PHD"/>
</dbReference>
<dbReference type="InterPro" id="IPR000299">
    <property type="entry name" value="FERM_domain"/>
</dbReference>
<name>A0A8X6QR69_NEPPI</name>
<dbReference type="Gene3D" id="3.10.20.90">
    <property type="entry name" value="Phosphatidylinositol 3-kinase Catalytic Subunit, Chain A, domain 1"/>
    <property type="match status" value="1"/>
</dbReference>
<dbReference type="SUPFAM" id="SSF54236">
    <property type="entry name" value="Ubiquitin-like"/>
    <property type="match status" value="1"/>
</dbReference>
<feature type="domain" description="FERM" evidence="14">
    <location>
        <begin position="1"/>
        <end position="341"/>
    </location>
</feature>
<dbReference type="EMBL" id="BMAW01130409">
    <property type="protein sequence ID" value="GFU35014.1"/>
    <property type="molecule type" value="Genomic_DNA"/>
</dbReference>
<sequence length="518" mass="58736">MLCLVRQADSVIIEVEVDSKAKGKQCLDKVCENLGIIESDYMGLQYVGPHGEHLWLNLRNQIRRQLPGPPPYRLQLRVKFFVPPHLILQDITRHYFYLDVRRAFIENRLRTSSTDLMCHLTSLIAQIELGDLEESVGSATALLQYPKYLPTNCLVNCSEDPEHPPQIRVRWRSGGSSDANSNNHNSADEVVSDSRDEEQQQVCIETDRTAMVHLCQKVLKEHLLLRGTKINAVIYQFLKEASELEDFGMEQYFVKNRNGETLRIGVGPTGILIHDLNLHLKHNIPYASVHLATHAGRCFFLNFVNDSGDSSALGFKLENCHSASALYRAVTEKHAFYSCETVRNAVTSQYIRDLKGTIASLFNENTALGKNYVFDIQKTCREVYDHTRRVMYQMESVGKHNLINSTPLEPVDDDDELNNSKERGCHAASCQDIKEQLAAFQDSMLCRICMDSDVSTVFFPCRHVACCSTCAPLCQNCPLCRSSISDTQHVYLPYTGCEISRFKKERKSSLNSLVKTRS</sequence>
<keyword evidence="6" id="KW-0963">Cytoplasm</keyword>
<evidence type="ECO:0000256" key="13">
    <source>
        <dbReference type="SAM" id="MobiDB-lite"/>
    </source>
</evidence>
<dbReference type="InterPro" id="IPR001841">
    <property type="entry name" value="Znf_RING"/>
</dbReference>
<dbReference type="Gene3D" id="3.30.40.10">
    <property type="entry name" value="Zinc/RING finger domain, C3HC4 (zinc finger)"/>
    <property type="match status" value="1"/>
</dbReference>
<dbReference type="SUPFAM" id="SSF57850">
    <property type="entry name" value="RING/U-box"/>
    <property type="match status" value="1"/>
</dbReference>
<dbReference type="GO" id="GO:0048731">
    <property type="term" value="P:system development"/>
    <property type="evidence" value="ECO:0007669"/>
    <property type="project" value="UniProtKB-ARBA"/>
</dbReference>
<dbReference type="CDD" id="cd16510">
    <property type="entry name" value="RING-HC_IAPs"/>
    <property type="match status" value="1"/>
</dbReference>
<accession>A0A8X6QR69</accession>
<dbReference type="GO" id="GO:0009887">
    <property type="term" value="P:animal organ morphogenesis"/>
    <property type="evidence" value="ECO:0007669"/>
    <property type="project" value="UniProtKB-ARBA"/>
</dbReference>
<dbReference type="EC" id="2.3.2.27" evidence="5"/>
<dbReference type="Gene3D" id="1.20.80.10">
    <property type="match status" value="1"/>
</dbReference>
<dbReference type="InterPro" id="IPR011993">
    <property type="entry name" value="PH-like_dom_sf"/>
</dbReference>
<dbReference type="Pfam" id="PF09380">
    <property type="entry name" value="FERM_C"/>
    <property type="match status" value="1"/>
</dbReference>
<dbReference type="PANTHER" id="PTHR23280">
    <property type="entry name" value="4.1 G PROTEIN"/>
    <property type="match status" value="1"/>
</dbReference>
<keyword evidence="8 12" id="KW-0479">Metal-binding</keyword>
<organism evidence="16 17">
    <name type="scientific">Nephila pilipes</name>
    <name type="common">Giant wood spider</name>
    <name type="synonym">Nephila maculata</name>
    <dbReference type="NCBI Taxonomy" id="299642"/>
    <lineage>
        <taxon>Eukaryota</taxon>
        <taxon>Metazoa</taxon>
        <taxon>Ecdysozoa</taxon>
        <taxon>Arthropoda</taxon>
        <taxon>Chelicerata</taxon>
        <taxon>Arachnida</taxon>
        <taxon>Araneae</taxon>
        <taxon>Araneomorphae</taxon>
        <taxon>Entelegynae</taxon>
        <taxon>Araneoidea</taxon>
        <taxon>Nephilidae</taxon>
        <taxon>Nephila</taxon>
    </lineage>
</organism>
<evidence type="ECO:0000256" key="2">
    <source>
        <dbReference type="ARBA" id="ARBA00004282"/>
    </source>
</evidence>
<evidence type="ECO:0000256" key="11">
    <source>
        <dbReference type="ARBA" id="ARBA00022949"/>
    </source>
</evidence>
<keyword evidence="9" id="KW-0833">Ubl conjugation pathway</keyword>
<evidence type="ECO:0000313" key="17">
    <source>
        <dbReference type="Proteomes" id="UP000887013"/>
    </source>
</evidence>
<dbReference type="GO" id="GO:0071944">
    <property type="term" value="C:cell periphery"/>
    <property type="evidence" value="ECO:0007669"/>
    <property type="project" value="UniProtKB-ARBA"/>
</dbReference>
<evidence type="ECO:0000259" key="14">
    <source>
        <dbReference type="PROSITE" id="PS50057"/>
    </source>
</evidence>
<dbReference type="CDD" id="cd17104">
    <property type="entry name" value="FERM_F1_MYLIP"/>
    <property type="match status" value="1"/>
</dbReference>
<keyword evidence="10" id="KW-0862">Zinc</keyword>
<dbReference type="CDD" id="cd13195">
    <property type="entry name" value="FERM_C_MYLIP_IDOL"/>
    <property type="match status" value="1"/>
</dbReference>
<feature type="region of interest" description="Disordered" evidence="13">
    <location>
        <begin position="165"/>
        <end position="198"/>
    </location>
</feature>
<proteinExistence type="predicted"/>
<evidence type="ECO:0000256" key="4">
    <source>
        <dbReference type="ARBA" id="ARBA00004906"/>
    </source>
</evidence>
<comment type="subcellular location">
    <subcellularLocation>
        <location evidence="2">Cell junction</location>
    </subcellularLocation>
    <subcellularLocation>
        <location evidence="3">Cytoplasm</location>
    </subcellularLocation>
</comment>
<dbReference type="GO" id="GO:0005737">
    <property type="term" value="C:cytoplasm"/>
    <property type="evidence" value="ECO:0007669"/>
    <property type="project" value="UniProtKB-SubCell"/>
</dbReference>
<dbReference type="Pfam" id="PF13920">
    <property type="entry name" value="zf-C3HC4_3"/>
    <property type="match status" value="1"/>
</dbReference>
<dbReference type="InterPro" id="IPR018979">
    <property type="entry name" value="FERM_N"/>
</dbReference>
<dbReference type="Gene3D" id="2.30.29.30">
    <property type="entry name" value="Pleckstrin-homology domain (PH domain)/Phosphotyrosine-binding domain (PTB)"/>
    <property type="match status" value="1"/>
</dbReference>
<evidence type="ECO:0000256" key="12">
    <source>
        <dbReference type="PROSITE-ProRule" id="PRU00175"/>
    </source>
</evidence>
<dbReference type="InterPro" id="IPR035963">
    <property type="entry name" value="FERM_2"/>
</dbReference>
<dbReference type="AlphaFoldDB" id="A0A8X6QR69"/>
<dbReference type="Proteomes" id="UP000887013">
    <property type="component" value="Unassembled WGS sequence"/>
</dbReference>
<keyword evidence="11" id="KW-0965">Cell junction</keyword>
<dbReference type="SMART" id="SM00295">
    <property type="entry name" value="B41"/>
    <property type="match status" value="1"/>
</dbReference>
<keyword evidence="17" id="KW-1185">Reference proteome</keyword>
<dbReference type="GO" id="GO:0061630">
    <property type="term" value="F:ubiquitin protein ligase activity"/>
    <property type="evidence" value="ECO:0007669"/>
    <property type="project" value="UniProtKB-EC"/>
</dbReference>
<comment type="catalytic activity">
    <reaction evidence="1">
        <text>S-ubiquitinyl-[E2 ubiquitin-conjugating enzyme]-L-cysteine + [acceptor protein]-L-lysine = [E2 ubiquitin-conjugating enzyme]-L-cysteine + N(6)-ubiquitinyl-[acceptor protein]-L-lysine.</text>
        <dbReference type="EC" id="2.3.2.27"/>
    </reaction>
</comment>
<dbReference type="GO" id="GO:0006511">
    <property type="term" value="P:ubiquitin-dependent protein catabolic process"/>
    <property type="evidence" value="ECO:0007669"/>
    <property type="project" value="TreeGrafter"/>
</dbReference>
<dbReference type="PROSITE" id="PS50057">
    <property type="entry name" value="FERM_3"/>
    <property type="match status" value="1"/>
</dbReference>
<dbReference type="Pfam" id="PF09379">
    <property type="entry name" value="FERM_N"/>
    <property type="match status" value="1"/>
</dbReference>
<evidence type="ECO:0000256" key="1">
    <source>
        <dbReference type="ARBA" id="ARBA00000900"/>
    </source>
</evidence>
<dbReference type="OrthoDB" id="10037309at2759"/>
<dbReference type="PROSITE" id="PS50089">
    <property type="entry name" value="ZF_RING_2"/>
    <property type="match status" value="1"/>
</dbReference>
<dbReference type="CDD" id="cd14473">
    <property type="entry name" value="FERM_B-lobe"/>
    <property type="match status" value="1"/>
</dbReference>
<dbReference type="InterPro" id="IPR041790">
    <property type="entry name" value="MYLIP_FERM_C"/>
</dbReference>
<evidence type="ECO:0000256" key="9">
    <source>
        <dbReference type="ARBA" id="ARBA00022786"/>
    </source>
</evidence>
<keyword evidence="7" id="KW-0808">Transferase</keyword>
<dbReference type="SUPFAM" id="SSF47031">
    <property type="entry name" value="Second domain of FERM"/>
    <property type="match status" value="1"/>
</dbReference>
<keyword evidence="8 12" id="KW-0863">Zinc-finger</keyword>
<dbReference type="InterPro" id="IPR019748">
    <property type="entry name" value="FERM_central"/>
</dbReference>
<dbReference type="Pfam" id="PF00373">
    <property type="entry name" value="FERM_M"/>
    <property type="match status" value="1"/>
</dbReference>
<evidence type="ECO:0000256" key="6">
    <source>
        <dbReference type="ARBA" id="ARBA00022490"/>
    </source>
</evidence>
<comment type="pathway">
    <text evidence="4">Protein modification; protein ubiquitination.</text>
</comment>
<reference evidence="16" key="1">
    <citation type="submission" date="2020-08" db="EMBL/GenBank/DDBJ databases">
        <title>Multicomponent nature underlies the extraordinary mechanical properties of spider dragline silk.</title>
        <authorList>
            <person name="Kono N."/>
            <person name="Nakamura H."/>
            <person name="Mori M."/>
            <person name="Yoshida Y."/>
            <person name="Ohtoshi R."/>
            <person name="Malay A.D."/>
            <person name="Moran D.A.P."/>
            <person name="Tomita M."/>
            <person name="Numata K."/>
            <person name="Arakawa K."/>
        </authorList>
    </citation>
    <scope>NUCLEOTIDE SEQUENCE</scope>
</reference>
<evidence type="ECO:0000256" key="5">
    <source>
        <dbReference type="ARBA" id="ARBA00012483"/>
    </source>
</evidence>
<dbReference type="InterPro" id="IPR014352">
    <property type="entry name" value="FERM/acyl-CoA-bd_prot_sf"/>
</dbReference>